<dbReference type="EMBL" id="JAODUP010000612">
    <property type="protein sequence ID" value="KAK2146383.1"/>
    <property type="molecule type" value="Genomic_DNA"/>
</dbReference>
<name>A0AAD9J5B2_9ANNE</name>
<protein>
    <submittedName>
        <fullName evidence="3">Uncharacterized protein</fullName>
    </submittedName>
</protein>
<evidence type="ECO:0000256" key="1">
    <source>
        <dbReference type="SAM" id="Coils"/>
    </source>
</evidence>
<feature type="region of interest" description="Disordered" evidence="2">
    <location>
        <begin position="346"/>
        <end position="373"/>
    </location>
</feature>
<feature type="coiled-coil region" evidence="1">
    <location>
        <begin position="478"/>
        <end position="619"/>
    </location>
</feature>
<organism evidence="3 4">
    <name type="scientific">Paralvinella palmiformis</name>
    <dbReference type="NCBI Taxonomy" id="53620"/>
    <lineage>
        <taxon>Eukaryota</taxon>
        <taxon>Metazoa</taxon>
        <taxon>Spiralia</taxon>
        <taxon>Lophotrochozoa</taxon>
        <taxon>Annelida</taxon>
        <taxon>Polychaeta</taxon>
        <taxon>Sedentaria</taxon>
        <taxon>Canalipalpata</taxon>
        <taxon>Terebellida</taxon>
        <taxon>Terebelliformia</taxon>
        <taxon>Alvinellidae</taxon>
        <taxon>Paralvinella</taxon>
    </lineage>
</organism>
<dbReference type="AlphaFoldDB" id="A0AAD9J5B2"/>
<feature type="region of interest" description="Disordered" evidence="2">
    <location>
        <begin position="417"/>
        <end position="447"/>
    </location>
</feature>
<evidence type="ECO:0000313" key="4">
    <source>
        <dbReference type="Proteomes" id="UP001208570"/>
    </source>
</evidence>
<reference evidence="3" key="1">
    <citation type="journal article" date="2023" name="Mol. Biol. Evol.">
        <title>Third-Generation Sequencing Reveals the Adaptive Role of the Epigenome in Three Deep-Sea Polychaetes.</title>
        <authorList>
            <person name="Perez M."/>
            <person name="Aroh O."/>
            <person name="Sun Y."/>
            <person name="Lan Y."/>
            <person name="Juniper S.K."/>
            <person name="Young C.R."/>
            <person name="Angers B."/>
            <person name="Qian P.Y."/>
        </authorList>
    </citation>
    <scope>NUCLEOTIDE SEQUENCE</scope>
    <source>
        <strain evidence="3">P08H-3</strain>
    </source>
</reference>
<feature type="compositionally biased region" description="Basic and acidic residues" evidence="2">
    <location>
        <begin position="417"/>
        <end position="432"/>
    </location>
</feature>
<accession>A0AAD9J5B2</accession>
<dbReference type="Proteomes" id="UP001208570">
    <property type="component" value="Unassembled WGS sequence"/>
</dbReference>
<proteinExistence type="predicted"/>
<evidence type="ECO:0000313" key="3">
    <source>
        <dbReference type="EMBL" id="KAK2146383.1"/>
    </source>
</evidence>
<feature type="coiled-coil region" evidence="1">
    <location>
        <begin position="35"/>
        <end position="62"/>
    </location>
</feature>
<comment type="caution">
    <text evidence="3">The sequence shown here is derived from an EMBL/GenBank/DDBJ whole genome shotgun (WGS) entry which is preliminary data.</text>
</comment>
<sequence length="754" mass="87469">MSQPATSGTFTPIEGGLDGLSNRLTVSVQEGIPPYKLLMERCRQLEIYNEELTKELRSLMDSTGECSFVTAVLSPSQSIDVVNKLDDVHRLQLLSPSGIEGSPEMSLQDLQEENAMLYATKTELENKLMTAEADRQELEQTVAELKTVQQVDKDNFKLKMDDFQRLLTTVTEAKQEVEHELGRQREEYEDNLQRTRSEKLMELIQDHCKSEAIVKHMTSSEDEVARLRDELRKEREEKEFIRLRNSHLLRECKLYQGHISDLERQVNIQRAEIDEAMEEHKETIRLLAEIRLEQEMCRQEHRGDLSKIEVELQRLESHFGSVCSTPQAMSVVESPECPNMLTQSDVANTTVDTNKVKSVGKNDDGGDGNCDESSKALKQKHYELIDELSRLHRELITIKQFKDNSVKENRQLREALLKEKSSRSQRQSKERLMSAPSHPQLSRSSSVSSLNSLDQSVFDFSTETLALKEKVILLTDARNVLLAENASLQKKLQEQEDLVDELRKCLSGSETSENYLTELDVTNRQITLLQQQRDDLVANVAEMHAKDERINQLAAEKYDLEERLAKEQHLYREKSQQKEMLEVELLKERIEREKQMREYQQLQDMIRQRERIEKQLSAEPTIQEAQSQKTLLVLGETRIREKETILVREKERLASEIAKRVTTRDVKLQVGDTYVPREYRRRATMPKDPTVMGSSDRRRHIRLDCGCQSEVGTMKMYAHCRYHVAVEKLRKELRKQDECRRRKATISAAKDRKI</sequence>
<keyword evidence="4" id="KW-1185">Reference proteome</keyword>
<feature type="coiled-coil region" evidence="1">
    <location>
        <begin position="107"/>
        <end position="318"/>
    </location>
</feature>
<keyword evidence="1" id="KW-0175">Coiled coil</keyword>
<gene>
    <name evidence="3" type="ORF">LSH36_612g01097</name>
</gene>
<feature type="compositionally biased region" description="Low complexity" evidence="2">
    <location>
        <begin position="434"/>
        <end position="447"/>
    </location>
</feature>
<evidence type="ECO:0000256" key="2">
    <source>
        <dbReference type="SAM" id="MobiDB-lite"/>
    </source>
</evidence>